<evidence type="ECO:0000313" key="2">
    <source>
        <dbReference type="EMBL" id="KAJ8897570.1"/>
    </source>
</evidence>
<proteinExistence type="predicted"/>
<feature type="compositionally biased region" description="Polar residues" evidence="1">
    <location>
        <begin position="553"/>
        <end position="562"/>
    </location>
</feature>
<reference evidence="2 3" key="1">
    <citation type="submission" date="2023-02" db="EMBL/GenBank/DDBJ databases">
        <title>LHISI_Scaffold_Assembly.</title>
        <authorList>
            <person name="Stuart O.P."/>
            <person name="Cleave R."/>
            <person name="Magrath M.J.L."/>
            <person name="Mikheyev A.S."/>
        </authorList>
    </citation>
    <scope>NUCLEOTIDE SEQUENCE [LARGE SCALE GENOMIC DNA]</scope>
    <source>
        <strain evidence="2">Daus_M_001</strain>
        <tissue evidence="2">Leg muscle</tissue>
    </source>
</reference>
<name>A0ABQ9ILI7_9NEOP</name>
<gene>
    <name evidence="2" type="ORF">PR048_002919</name>
</gene>
<feature type="region of interest" description="Disordered" evidence="1">
    <location>
        <begin position="553"/>
        <end position="581"/>
    </location>
</feature>
<keyword evidence="3" id="KW-1185">Reference proteome</keyword>
<evidence type="ECO:0000313" key="3">
    <source>
        <dbReference type="Proteomes" id="UP001159363"/>
    </source>
</evidence>
<sequence>MPTSTSTRDEVLWLREARLDTNCAIFPTVLDRVVMKRGSKSMECFEWQGSEPRISYKKRADTIISFAAHAADPIPSDRRRAATSGRKIRNCEYQAVASAAGRLDYWTRCRGHCFLHGCILVIPDVSSYPSFTLMELLLTISISTEWPEVKLRNFAKFDTLKVDHQLVYIKITSPLLDEQQNTVSGEGHGTTKTKTNGYRRFQRITCPLLQPQRSDHVLYGAWRKCKVECAYHCAVATQCRCETASYNANSSFTRQQNGVTGQQDVRTPIANQHLVTYLPAGVTANRRPFAARSNQSGTRPVLRDSRSQRAGAASQFKEYSFERALFHTTWREHCFALSHGRPESILSDVMMAWSRERVHERALSGPIETRPQIELKSDVVQRTAEADSTWVVGHTYSGTARDRLQVYLHAEGRRLRSIKRHVTWVRFGPIRYHLSTTTTHIIERDPQLDRQTSREVVDPYMYVGLCQGSMGITSLIKNETYLRALRALTAPRKEGGGEEEPTHLWTFGYRTPTLLRSCNNRRVGEMNKCLESTSHPNEFTKYSWLYSSVEETTDANPASSTELRTDNPPGELQSPGPMSHL</sequence>
<dbReference type="EMBL" id="JARBHB010000001">
    <property type="protein sequence ID" value="KAJ8897570.1"/>
    <property type="molecule type" value="Genomic_DNA"/>
</dbReference>
<protein>
    <submittedName>
        <fullName evidence="2">Uncharacterized protein</fullName>
    </submittedName>
</protein>
<organism evidence="2 3">
    <name type="scientific">Dryococelus australis</name>
    <dbReference type="NCBI Taxonomy" id="614101"/>
    <lineage>
        <taxon>Eukaryota</taxon>
        <taxon>Metazoa</taxon>
        <taxon>Ecdysozoa</taxon>
        <taxon>Arthropoda</taxon>
        <taxon>Hexapoda</taxon>
        <taxon>Insecta</taxon>
        <taxon>Pterygota</taxon>
        <taxon>Neoptera</taxon>
        <taxon>Polyneoptera</taxon>
        <taxon>Phasmatodea</taxon>
        <taxon>Verophasmatodea</taxon>
        <taxon>Anareolatae</taxon>
        <taxon>Phasmatidae</taxon>
        <taxon>Eurycanthinae</taxon>
        <taxon>Dryococelus</taxon>
    </lineage>
</organism>
<dbReference type="Proteomes" id="UP001159363">
    <property type="component" value="Chromosome 1"/>
</dbReference>
<evidence type="ECO:0000256" key="1">
    <source>
        <dbReference type="SAM" id="MobiDB-lite"/>
    </source>
</evidence>
<accession>A0ABQ9ILI7</accession>
<feature type="region of interest" description="Disordered" evidence="1">
    <location>
        <begin position="286"/>
        <end position="307"/>
    </location>
</feature>
<comment type="caution">
    <text evidence="2">The sequence shown here is derived from an EMBL/GenBank/DDBJ whole genome shotgun (WGS) entry which is preliminary data.</text>
</comment>